<reference evidence="1 2" key="1">
    <citation type="submission" date="2017-09" db="EMBL/GenBank/DDBJ databases">
        <title>Phase variable restriction modification systems are present in the genome sequences of periodontal pathogens Prevotella intermedia, Tannerella forsythia and Porphyromonas gingivalis.</title>
        <authorList>
            <person name="Haigh R.D."/>
            <person name="Crawford L."/>
            <person name="Ralph J."/>
            <person name="Wanford J."/>
            <person name="Vartoukian S.R."/>
            <person name="Hijazib K."/>
            <person name="Wade W."/>
            <person name="Oggioni M.R."/>
        </authorList>
    </citation>
    <scope>NUCLEOTIDE SEQUENCE [LARGE SCALE GENOMIC DNA]</scope>
    <source>
        <strain evidence="1 2">WW11663</strain>
    </source>
</reference>
<name>A0A2A6E9E1_TANFO</name>
<comment type="caution">
    <text evidence="1">The sequence shown here is derived from an EMBL/GenBank/DDBJ whole genome shotgun (WGS) entry which is preliminary data.</text>
</comment>
<accession>A0A2A6E9E1</accession>
<evidence type="ECO:0000313" key="2">
    <source>
        <dbReference type="Proteomes" id="UP000219259"/>
    </source>
</evidence>
<evidence type="ECO:0008006" key="3">
    <source>
        <dbReference type="Google" id="ProtNLM"/>
    </source>
</evidence>
<organism evidence="1 2">
    <name type="scientific">Tannerella forsythia</name>
    <name type="common">Bacteroides forsythus</name>
    <dbReference type="NCBI Taxonomy" id="28112"/>
    <lineage>
        <taxon>Bacteria</taxon>
        <taxon>Pseudomonadati</taxon>
        <taxon>Bacteroidota</taxon>
        <taxon>Bacteroidia</taxon>
        <taxon>Bacteroidales</taxon>
        <taxon>Tannerellaceae</taxon>
        <taxon>Tannerella</taxon>
    </lineage>
</organism>
<proteinExistence type="predicted"/>
<evidence type="ECO:0000313" key="1">
    <source>
        <dbReference type="EMBL" id="PDP44261.1"/>
    </source>
</evidence>
<dbReference type="Proteomes" id="UP000219259">
    <property type="component" value="Unassembled WGS sequence"/>
</dbReference>
<protein>
    <recommendedName>
        <fullName evidence="3">CRISPR-associated protein Csh1</fullName>
    </recommendedName>
</protein>
<sequence length="659" mass="76608">MSLDTVLKIGEALRQSDDSLKYFKYIESCPTDNKGNYPLCITIPVKEDFSFDWNGIKITPENERDKLYYLKFKTSDSDGLVKYIFGDIYYEKKASVKKDGTIESNEGGYYRLANPNASSAYRLSSFYRGDPDFNNIIVGAEKSKISTTALQKIRQNTKDNLDLLEKILEYSSAVEYYFSNIIDKPFKDFLSDKEMLFLYATKQNFLKTTRTILNKLGVKSNFDEFEDKEKIKLFTLTNTSIFIHFQFDDKKHWYHFTNEVSLVNTKMLSDFFENSGDGFVLKKTLYKTLCSGDKKNDIQFPGFKIQDKYKSKSFIEDDMQNLFYALSYTNKGKTIQGTDIKLIVLPRGENLTAKDYEDFQEKQNEVQIVANNASFNSPLFDFSETEKAEITAFDLIFTKKGGTTSPDKDLVEISGVEKSKLRQIKERIEDIAKDVYKKRKEFINTEKDLIPLSPEYSFKNILGNPLADKNGKVKFDVNPKYQSHLLKVLPLIYSDSYFKDDMLLDSFIQNVEYSIRSGDSKYNFLKFDLIFLLKIQNNINDKYMEIIQSESYEIGLMLGALAKNLSLEINSFEKNYVGNLTRRIGTLSDFIKLKTDIEQKLIMHDKSKFTFQMSYDLAQKVKNFKSQYDKEECAFGFMESYFKPLPKNDKKEEERINNN</sequence>
<dbReference type="RefSeq" id="WP_097531027.1">
    <property type="nucleotide sequence ID" value="NZ_NSLJ01000008.1"/>
</dbReference>
<dbReference type="AlphaFoldDB" id="A0A2A6E9E1"/>
<dbReference type="EMBL" id="NSLJ01000008">
    <property type="protein sequence ID" value="PDP44261.1"/>
    <property type="molecule type" value="Genomic_DNA"/>
</dbReference>
<gene>
    <name evidence="1" type="ORF">CLI86_04215</name>
</gene>